<comment type="caution">
    <text evidence="2">The sequence shown here is derived from an EMBL/GenBank/DDBJ whole genome shotgun (WGS) entry which is preliminary data.</text>
</comment>
<gene>
    <name evidence="2" type="ORF">S01H1_14484</name>
</gene>
<protein>
    <recommendedName>
        <fullName evidence="3">Phage head morphogenesis domain-containing protein</fullName>
    </recommendedName>
</protein>
<evidence type="ECO:0000256" key="1">
    <source>
        <dbReference type="SAM" id="MobiDB-lite"/>
    </source>
</evidence>
<dbReference type="AlphaFoldDB" id="X0RWD6"/>
<proteinExistence type="predicted"/>
<organism evidence="2">
    <name type="scientific">marine sediment metagenome</name>
    <dbReference type="NCBI Taxonomy" id="412755"/>
    <lineage>
        <taxon>unclassified sequences</taxon>
        <taxon>metagenomes</taxon>
        <taxon>ecological metagenomes</taxon>
    </lineage>
</organism>
<accession>X0RWD6</accession>
<feature type="non-terminal residue" evidence="2">
    <location>
        <position position="393"/>
    </location>
</feature>
<evidence type="ECO:0000313" key="2">
    <source>
        <dbReference type="EMBL" id="GAF67336.1"/>
    </source>
</evidence>
<name>X0RWD6_9ZZZZ</name>
<evidence type="ECO:0008006" key="3">
    <source>
        <dbReference type="Google" id="ProtNLM"/>
    </source>
</evidence>
<sequence length="393" mass="44560">HAIYPLFVPSSGGNEHSKIADYIDFARSLEEMQYMEARKEMMNRIGAIFGISPVFQNDVSQSGGLNNEGMQITVTSRAIESGQKIFNEGFIPFVLEQFGITDWKWELNPPEKRNEMLELQRKQLEYQNAQIMASIGFDVKLNAEGKLEFSDRPKGGVEESPPTERAPDTNAKTAPRIDGTPAPLGKVNDKKKGKIENEDEALLKALENSIQGSGITTSETVVRTFKEKSDLAKVAPKPPKRFLPKKDELKLIREMIYGKNFEKLSRAQSDRVRKGIIRNIADRGDMKSAIESMRESAPKLTELEAERIVRTEEQEIRNSLRESAFRINDPEGENKYRWIGPNDNRTTTICTAIKRRTREGVTLGKLKEILKEEALKANPGYSMRDWTPHISCR</sequence>
<dbReference type="EMBL" id="BARS01007538">
    <property type="protein sequence ID" value="GAF67336.1"/>
    <property type="molecule type" value="Genomic_DNA"/>
</dbReference>
<feature type="non-terminal residue" evidence="2">
    <location>
        <position position="1"/>
    </location>
</feature>
<reference evidence="2" key="1">
    <citation type="journal article" date="2014" name="Front. Microbiol.">
        <title>High frequency of phylogenetically diverse reductive dehalogenase-homologous genes in deep subseafloor sedimentary metagenomes.</title>
        <authorList>
            <person name="Kawai M."/>
            <person name="Futagami T."/>
            <person name="Toyoda A."/>
            <person name="Takaki Y."/>
            <person name="Nishi S."/>
            <person name="Hori S."/>
            <person name="Arai W."/>
            <person name="Tsubouchi T."/>
            <person name="Morono Y."/>
            <person name="Uchiyama I."/>
            <person name="Ito T."/>
            <person name="Fujiyama A."/>
            <person name="Inagaki F."/>
            <person name="Takami H."/>
        </authorList>
    </citation>
    <scope>NUCLEOTIDE SEQUENCE</scope>
    <source>
        <strain evidence="2">Expedition CK06-06</strain>
    </source>
</reference>
<feature type="region of interest" description="Disordered" evidence="1">
    <location>
        <begin position="149"/>
        <end position="193"/>
    </location>
</feature>